<name>A0A1T0A3D2_MORBO</name>
<dbReference type="AlphaFoldDB" id="A0A1T0A3D2"/>
<reference evidence="1 2" key="1">
    <citation type="submission" date="2018-06" db="EMBL/GenBank/DDBJ databases">
        <authorList>
            <consortium name="Pathogen Informatics"/>
            <person name="Doyle S."/>
        </authorList>
    </citation>
    <scope>NUCLEOTIDE SEQUENCE [LARGE SCALE GENOMIC DNA]</scope>
    <source>
        <strain evidence="1 2">NCTC9426</strain>
    </source>
</reference>
<dbReference type="EMBL" id="UGPZ01000003">
    <property type="protein sequence ID" value="STY93340.1"/>
    <property type="molecule type" value="Genomic_DNA"/>
</dbReference>
<protein>
    <submittedName>
        <fullName evidence="1">Uncharacterized protein</fullName>
    </submittedName>
</protein>
<organism evidence="1 2">
    <name type="scientific">Moraxella bovis</name>
    <dbReference type="NCBI Taxonomy" id="476"/>
    <lineage>
        <taxon>Bacteria</taxon>
        <taxon>Pseudomonadati</taxon>
        <taxon>Pseudomonadota</taxon>
        <taxon>Gammaproteobacteria</taxon>
        <taxon>Moraxellales</taxon>
        <taxon>Moraxellaceae</taxon>
        <taxon>Moraxella</taxon>
    </lineage>
</organism>
<dbReference type="Proteomes" id="UP000254133">
    <property type="component" value="Unassembled WGS sequence"/>
</dbReference>
<evidence type="ECO:0000313" key="2">
    <source>
        <dbReference type="Proteomes" id="UP000254133"/>
    </source>
</evidence>
<sequence>MKTLSVHELNTLANFNYARSLWSGDDTKTVKIDYDAEYQDFAVITSEKNVRKNRISKLQAEITAWAESQLKSFEYAGLTVATFHLSFGNDEFGIELTFGADETEPVNTDTLAE</sequence>
<dbReference type="RefSeq" id="WP_078274164.1">
    <property type="nucleotide sequence ID" value="NZ_MUXV01000025.1"/>
</dbReference>
<accession>A0A1T0A3D2</accession>
<proteinExistence type="predicted"/>
<evidence type="ECO:0000313" key="1">
    <source>
        <dbReference type="EMBL" id="STY93340.1"/>
    </source>
</evidence>
<gene>
    <name evidence="1" type="ORF">NCTC9426_02063</name>
</gene>